<sequence>MVKVKPTAEPGRREQNKRRTREALIQAAAGLFHEKGYEDTTVADIASAAGVGERTFFRYFPTKESLLLQETRELIPLLAGEIVARPPAEAPLVALRNAILGLVGRDEVLVFLLAGRQPLPTIPRTHGERFLLFDFEEAVASAFLTRTAANDADLRDPEHRLRASILARAGVGVLRALRLAHTQLPESSRKEIDLFACVRAGFETLLEAAIEGA</sequence>
<dbReference type="AlphaFoldDB" id="A0A101V1B2"/>
<evidence type="ECO:0000256" key="4">
    <source>
        <dbReference type="PROSITE-ProRule" id="PRU00335"/>
    </source>
</evidence>
<dbReference type="InterPro" id="IPR050109">
    <property type="entry name" value="HTH-type_TetR-like_transc_reg"/>
</dbReference>
<keyword evidence="3" id="KW-0804">Transcription</keyword>
<keyword evidence="8" id="KW-1185">Reference proteome</keyword>
<dbReference type="Proteomes" id="UP000053260">
    <property type="component" value="Unassembled WGS sequence"/>
</dbReference>
<protein>
    <recommendedName>
        <fullName evidence="6">HTH tetR-type domain-containing protein</fullName>
    </recommendedName>
</protein>
<dbReference type="PANTHER" id="PTHR30055">
    <property type="entry name" value="HTH-TYPE TRANSCRIPTIONAL REGULATOR RUTR"/>
    <property type="match status" value="1"/>
</dbReference>
<dbReference type="PANTHER" id="PTHR30055:SF234">
    <property type="entry name" value="HTH-TYPE TRANSCRIPTIONAL REGULATOR BETI"/>
    <property type="match status" value="1"/>
</dbReference>
<dbReference type="InterPro" id="IPR023772">
    <property type="entry name" value="DNA-bd_HTH_TetR-type_CS"/>
</dbReference>
<evidence type="ECO:0000313" key="7">
    <source>
        <dbReference type="EMBL" id="KUO20696.1"/>
    </source>
</evidence>
<feature type="DNA-binding region" description="H-T-H motif" evidence="4">
    <location>
        <begin position="41"/>
        <end position="60"/>
    </location>
</feature>
<dbReference type="PROSITE" id="PS50977">
    <property type="entry name" value="HTH_TETR_2"/>
    <property type="match status" value="1"/>
</dbReference>
<dbReference type="SUPFAM" id="SSF46689">
    <property type="entry name" value="Homeodomain-like"/>
    <property type="match status" value="1"/>
</dbReference>
<dbReference type="PRINTS" id="PR00455">
    <property type="entry name" value="HTHTETR"/>
</dbReference>
<feature type="region of interest" description="Disordered" evidence="5">
    <location>
        <begin position="1"/>
        <end position="20"/>
    </location>
</feature>
<proteinExistence type="predicted"/>
<dbReference type="GO" id="GO:0003700">
    <property type="term" value="F:DNA-binding transcription factor activity"/>
    <property type="evidence" value="ECO:0007669"/>
    <property type="project" value="TreeGrafter"/>
</dbReference>
<accession>A0A101V1B2</accession>
<dbReference type="GO" id="GO:0000976">
    <property type="term" value="F:transcription cis-regulatory region binding"/>
    <property type="evidence" value="ECO:0007669"/>
    <property type="project" value="TreeGrafter"/>
</dbReference>
<organism evidence="7 8">
    <name type="scientific">Streptomyces dysideae</name>
    <dbReference type="NCBI Taxonomy" id="909626"/>
    <lineage>
        <taxon>Bacteria</taxon>
        <taxon>Bacillati</taxon>
        <taxon>Actinomycetota</taxon>
        <taxon>Actinomycetes</taxon>
        <taxon>Kitasatosporales</taxon>
        <taxon>Streptomycetaceae</taxon>
        <taxon>Streptomyces</taxon>
    </lineage>
</organism>
<keyword evidence="1" id="KW-0805">Transcription regulation</keyword>
<evidence type="ECO:0000256" key="5">
    <source>
        <dbReference type="SAM" id="MobiDB-lite"/>
    </source>
</evidence>
<feature type="domain" description="HTH tetR-type" evidence="6">
    <location>
        <begin position="18"/>
        <end position="78"/>
    </location>
</feature>
<dbReference type="InterPro" id="IPR001647">
    <property type="entry name" value="HTH_TetR"/>
</dbReference>
<evidence type="ECO:0000256" key="2">
    <source>
        <dbReference type="ARBA" id="ARBA00023125"/>
    </source>
</evidence>
<dbReference type="PROSITE" id="PS01081">
    <property type="entry name" value="HTH_TETR_1"/>
    <property type="match status" value="1"/>
</dbReference>
<dbReference type="EMBL" id="LMXB01000031">
    <property type="protein sequence ID" value="KUO20696.1"/>
    <property type="molecule type" value="Genomic_DNA"/>
</dbReference>
<evidence type="ECO:0000313" key="8">
    <source>
        <dbReference type="Proteomes" id="UP000053260"/>
    </source>
</evidence>
<comment type="caution">
    <text evidence="7">The sequence shown here is derived from an EMBL/GenBank/DDBJ whole genome shotgun (WGS) entry which is preliminary data.</text>
</comment>
<dbReference type="Pfam" id="PF00440">
    <property type="entry name" value="TetR_N"/>
    <property type="match status" value="1"/>
</dbReference>
<evidence type="ECO:0000256" key="1">
    <source>
        <dbReference type="ARBA" id="ARBA00023015"/>
    </source>
</evidence>
<keyword evidence="2 4" id="KW-0238">DNA-binding</keyword>
<name>A0A101V1B2_9ACTN</name>
<dbReference type="Gene3D" id="1.10.357.10">
    <property type="entry name" value="Tetracycline Repressor, domain 2"/>
    <property type="match status" value="1"/>
</dbReference>
<evidence type="ECO:0000259" key="6">
    <source>
        <dbReference type="PROSITE" id="PS50977"/>
    </source>
</evidence>
<reference evidence="7 8" key="1">
    <citation type="submission" date="2015-10" db="EMBL/GenBank/DDBJ databases">
        <title>Draft genome sequence of Streptomyces sp. RV15, isolated from a marine sponge.</title>
        <authorList>
            <person name="Ruckert C."/>
            <person name="Abdelmohsen U.R."/>
            <person name="Winkler A."/>
            <person name="Hentschel U."/>
            <person name="Kalinowski J."/>
            <person name="Kampfer P."/>
            <person name="Glaeser S."/>
        </authorList>
    </citation>
    <scope>NUCLEOTIDE SEQUENCE [LARGE SCALE GENOMIC DNA]</scope>
    <source>
        <strain evidence="7 8">RV15</strain>
    </source>
</reference>
<gene>
    <name evidence="7" type="ORF">AQJ91_12260</name>
</gene>
<dbReference type="InterPro" id="IPR009057">
    <property type="entry name" value="Homeodomain-like_sf"/>
</dbReference>
<evidence type="ECO:0000256" key="3">
    <source>
        <dbReference type="ARBA" id="ARBA00023163"/>
    </source>
</evidence>